<dbReference type="EMBL" id="FQYW01000004">
    <property type="protein sequence ID" value="SHI37826.1"/>
    <property type="molecule type" value="Genomic_DNA"/>
</dbReference>
<gene>
    <name evidence="3" type="ORF">SAMN02745671_00443</name>
</gene>
<dbReference type="Gene3D" id="3.40.50.720">
    <property type="entry name" value="NAD(P)-binding Rossmann-like Domain"/>
    <property type="match status" value="1"/>
</dbReference>
<feature type="domain" description="NAD-dependent epimerase/dehydratase" evidence="2">
    <location>
        <begin position="3"/>
        <end position="238"/>
    </location>
</feature>
<dbReference type="PANTHER" id="PTHR43000">
    <property type="entry name" value="DTDP-D-GLUCOSE 4,6-DEHYDRATASE-RELATED"/>
    <property type="match status" value="1"/>
</dbReference>
<proteinExistence type="inferred from homology"/>
<reference evidence="3 4" key="1">
    <citation type="submission" date="2016-11" db="EMBL/GenBank/DDBJ databases">
        <authorList>
            <person name="Jaros S."/>
            <person name="Januszkiewicz K."/>
            <person name="Wedrychowicz H."/>
        </authorList>
    </citation>
    <scope>NUCLEOTIDE SEQUENCE [LARGE SCALE GENOMIC DNA]</scope>
    <source>
        <strain evidence="3 4">DSM 3074</strain>
    </source>
</reference>
<sequence length="324" mass="35989">MNILVAGGAGFIGSHLCDALIAKGDKVVVADKLIMGKKNIEHLMDNANFEFYEIELANQADIDKLFTENKFDIVYHMAANSDIQKGGNEPSIDFNDTLLTTRAILEGMRKAKVKNIFFASTSAVYGEMPDVMLREETGGLKPVSYYGGAKLASEALISSYVSMCDINAVIFRFPNVIGPRLTHGVIFDFIRKLRRNPKELEILGDGKQCKPYIYVIDLIDAIVRLTSDIKRDQEIYNISVESAGTTVTHIAEIIVDVLGLKEVKFNYTGGDRGWKGDVPRFKYDISKVLSTGWKPKYTSDEAVEQTVKDALDNGCDESRESYGL</sequence>
<dbReference type="SUPFAM" id="SSF51735">
    <property type="entry name" value="NAD(P)-binding Rossmann-fold domains"/>
    <property type="match status" value="1"/>
</dbReference>
<comment type="similarity">
    <text evidence="1">Belongs to the NAD(P)-dependent epimerase/dehydratase family.</text>
</comment>
<dbReference type="OrthoDB" id="9766450at2"/>
<evidence type="ECO:0000313" key="3">
    <source>
        <dbReference type="EMBL" id="SHI37826.1"/>
    </source>
</evidence>
<dbReference type="Proteomes" id="UP000191240">
    <property type="component" value="Unassembled WGS sequence"/>
</dbReference>
<dbReference type="InterPro" id="IPR036291">
    <property type="entry name" value="NAD(P)-bd_dom_sf"/>
</dbReference>
<organism evidence="3 4">
    <name type="scientific">Anaerovibrio lipolyticus DSM 3074</name>
    <dbReference type="NCBI Taxonomy" id="1120997"/>
    <lineage>
        <taxon>Bacteria</taxon>
        <taxon>Bacillati</taxon>
        <taxon>Bacillota</taxon>
        <taxon>Negativicutes</taxon>
        <taxon>Selenomonadales</taxon>
        <taxon>Selenomonadaceae</taxon>
        <taxon>Anaerovibrio</taxon>
    </lineage>
</organism>
<accession>A0A1M6AMX2</accession>
<dbReference type="AlphaFoldDB" id="A0A1M6AMX2"/>
<name>A0A1M6AMX2_9FIRM</name>
<evidence type="ECO:0000259" key="2">
    <source>
        <dbReference type="Pfam" id="PF01370"/>
    </source>
</evidence>
<evidence type="ECO:0000313" key="4">
    <source>
        <dbReference type="Proteomes" id="UP000191240"/>
    </source>
</evidence>
<dbReference type="Gene3D" id="3.90.25.10">
    <property type="entry name" value="UDP-galactose 4-epimerase, domain 1"/>
    <property type="match status" value="1"/>
</dbReference>
<dbReference type="Pfam" id="PF01370">
    <property type="entry name" value="Epimerase"/>
    <property type="match status" value="1"/>
</dbReference>
<evidence type="ECO:0000256" key="1">
    <source>
        <dbReference type="ARBA" id="ARBA00007637"/>
    </source>
</evidence>
<dbReference type="RefSeq" id="WP_080325244.1">
    <property type="nucleotide sequence ID" value="NZ_FQYW01000004.1"/>
</dbReference>
<dbReference type="InterPro" id="IPR001509">
    <property type="entry name" value="Epimerase_deHydtase"/>
</dbReference>
<protein>
    <submittedName>
        <fullName evidence="3">UDP-glucose 4-epimerase</fullName>
    </submittedName>
</protein>